<dbReference type="PRINTS" id="PR00463">
    <property type="entry name" value="EP450I"/>
</dbReference>
<dbReference type="PRINTS" id="PR00385">
    <property type="entry name" value="P450"/>
</dbReference>
<dbReference type="OMA" id="ERGFMTA"/>
<keyword evidence="6 8" id="KW-0408">Iron</keyword>
<dbReference type="GO" id="GO:0016705">
    <property type="term" value="F:oxidoreductase activity, acting on paired donors, with incorporation or reduction of molecular oxygen"/>
    <property type="evidence" value="ECO:0007669"/>
    <property type="project" value="InterPro"/>
</dbReference>
<accession>V4TA34</accession>
<comment type="cofactor">
    <cofactor evidence="1 8">
        <name>heme</name>
        <dbReference type="ChEBI" id="CHEBI:30413"/>
    </cofactor>
</comment>
<comment type="similarity">
    <text evidence="2 9">Belongs to the cytochrome P450 family.</text>
</comment>
<dbReference type="EMBL" id="KI536661">
    <property type="protein sequence ID" value="ESR57128.1"/>
    <property type="molecule type" value="Genomic_DNA"/>
</dbReference>
<keyword evidence="5 9" id="KW-0560">Oxidoreductase</keyword>
<reference evidence="10 11" key="1">
    <citation type="submission" date="2013-10" db="EMBL/GenBank/DDBJ databases">
        <authorList>
            <consortium name="International Citrus Genome Consortium"/>
            <person name="Jenkins J."/>
            <person name="Schmutz J."/>
            <person name="Prochnik S."/>
            <person name="Rokhsar D."/>
            <person name="Gmitter F."/>
            <person name="Ollitrault P."/>
            <person name="Machado M."/>
            <person name="Talon M."/>
            <person name="Wincker P."/>
            <person name="Jaillon O."/>
            <person name="Morgante M."/>
        </authorList>
    </citation>
    <scope>NUCLEOTIDE SEQUENCE</scope>
    <source>
        <strain evidence="11">cv. Clemenules</strain>
    </source>
</reference>
<evidence type="ECO:0000256" key="3">
    <source>
        <dbReference type="ARBA" id="ARBA00022617"/>
    </source>
</evidence>
<proteinExistence type="inferred from homology"/>
<keyword evidence="4 8" id="KW-0479">Metal-binding</keyword>
<dbReference type="PANTHER" id="PTHR24296">
    <property type="entry name" value="CYTOCHROME P450"/>
    <property type="match status" value="1"/>
</dbReference>
<dbReference type="InterPro" id="IPR036396">
    <property type="entry name" value="Cyt_P450_sf"/>
</dbReference>
<evidence type="ECO:0000256" key="2">
    <source>
        <dbReference type="ARBA" id="ARBA00010617"/>
    </source>
</evidence>
<evidence type="ECO:0000256" key="4">
    <source>
        <dbReference type="ARBA" id="ARBA00022723"/>
    </source>
</evidence>
<protein>
    <recommendedName>
        <fullName evidence="12">Cytochrome P450</fullName>
    </recommendedName>
</protein>
<dbReference type="InterPro" id="IPR001128">
    <property type="entry name" value="Cyt_P450"/>
</dbReference>
<evidence type="ECO:0000256" key="7">
    <source>
        <dbReference type="ARBA" id="ARBA00023033"/>
    </source>
</evidence>
<dbReference type="KEGG" id="cic:CICLE_v10023967mg"/>
<keyword evidence="3 8" id="KW-0349">Heme</keyword>
<feature type="binding site" description="axial binding residue" evidence="8">
    <location>
        <position position="405"/>
    </location>
    <ligand>
        <name>heme</name>
        <dbReference type="ChEBI" id="CHEBI:30413"/>
    </ligand>
    <ligandPart>
        <name>Fe</name>
        <dbReference type="ChEBI" id="CHEBI:18248"/>
    </ligandPart>
</feature>
<keyword evidence="11" id="KW-1185">Reference proteome</keyword>
<dbReference type="STRING" id="85681.V4TA34"/>
<dbReference type="InterPro" id="IPR017972">
    <property type="entry name" value="Cyt_P450_CS"/>
</dbReference>
<organism evidence="10 11">
    <name type="scientific">Citrus clementina</name>
    <name type="common">Clementine</name>
    <name type="synonym">Citrus deliciosa x Citrus sinensis</name>
    <dbReference type="NCBI Taxonomy" id="85681"/>
    <lineage>
        <taxon>Eukaryota</taxon>
        <taxon>Viridiplantae</taxon>
        <taxon>Streptophyta</taxon>
        <taxon>Embryophyta</taxon>
        <taxon>Tracheophyta</taxon>
        <taxon>Spermatophyta</taxon>
        <taxon>Magnoliopsida</taxon>
        <taxon>eudicotyledons</taxon>
        <taxon>Gunneridae</taxon>
        <taxon>Pentapetalae</taxon>
        <taxon>rosids</taxon>
        <taxon>malvids</taxon>
        <taxon>Sapindales</taxon>
        <taxon>Rutaceae</taxon>
        <taxon>Aurantioideae</taxon>
        <taxon>Citrus</taxon>
    </lineage>
</organism>
<dbReference type="GO" id="GO:0004497">
    <property type="term" value="F:monooxygenase activity"/>
    <property type="evidence" value="ECO:0007669"/>
    <property type="project" value="UniProtKB-KW"/>
</dbReference>
<keyword evidence="7 9" id="KW-0503">Monooxygenase</keyword>
<dbReference type="InterPro" id="IPR002401">
    <property type="entry name" value="Cyt_P450_E_grp-I"/>
</dbReference>
<sequence>FFFIHITKNTKTKESPPSTASNIIPKSYPLVGSFFAALANRHRFIPWMTPILQNTPSATFVLKRLNSVQFVTANPDNFPAHAQKTQFHNYPKGIDFQPILFDLLGDGIFNSDGDKWKFQRQVSSHEFNTKSLRKFVETVVETELSDRLIHILSAAAADKTVLDLQDMLQRFAFVNICKTAFGYDPEYLSPSLPQAEFARSFDDAVQTSAERFREPLRIFWKIQRLLNIGSQKRLQVAICQVREFAESIIIEKKKELKSKISPDESMDLLDIVISFTLADRDTTSAPLTWIFWLLFRNPEAETPILKEIREKSDAPVFEDIKDMVFTHASLCESMRFYPPVPLDGKLAKKDDVWPDGKVIKKETRNDWAEYKPRRWLKGDGDHDKWTFVGRDPYTYPVFHAGARICLGKEMASLQMKRVVAAVLRRFKDVSSRMRNVIRIFQVAVIRVYLPMRKIYIGPVTDMFC</sequence>
<evidence type="ECO:0008006" key="12">
    <source>
        <dbReference type="Google" id="ProtNLM"/>
    </source>
</evidence>
<dbReference type="eggNOG" id="KOG0157">
    <property type="taxonomic scope" value="Eukaryota"/>
</dbReference>
<evidence type="ECO:0000256" key="8">
    <source>
        <dbReference type="PIRSR" id="PIRSR602401-1"/>
    </source>
</evidence>
<feature type="non-terminal residue" evidence="10">
    <location>
        <position position="1"/>
    </location>
</feature>
<dbReference type="Proteomes" id="UP000030687">
    <property type="component" value="Unassembled WGS sequence"/>
</dbReference>
<dbReference type="InParanoid" id="V4TA34"/>
<dbReference type="AlphaFoldDB" id="V4TA34"/>
<dbReference type="Pfam" id="PF00067">
    <property type="entry name" value="p450"/>
    <property type="match status" value="2"/>
</dbReference>
<evidence type="ECO:0000256" key="5">
    <source>
        <dbReference type="ARBA" id="ARBA00023002"/>
    </source>
</evidence>
<gene>
    <name evidence="10" type="ORF">CICLE_v10023967mg</name>
</gene>
<dbReference type="GO" id="GO:0006629">
    <property type="term" value="P:lipid metabolic process"/>
    <property type="evidence" value="ECO:0007669"/>
    <property type="project" value="UniProtKB-ARBA"/>
</dbReference>
<dbReference type="GO" id="GO:0005506">
    <property type="term" value="F:iron ion binding"/>
    <property type="evidence" value="ECO:0007669"/>
    <property type="project" value="InterPro"/>
</dbReference>
<evidence type="ECO:0000256" key="6">
    <source>
        <dbReference type="ARBA" id="ARBA00023004"/>
    </source>
</evidence>
<dbReference type="Gramene" id="ESR57128">
    <property type="protein sequence ID" value="ESR57128"/>
    <property type="gene ID" value="CICLE_v10023967mg"/>
</dbReference>
<evidence type="ECO:0000256" key="9">
    <source>
        <dbReference type="RuleBase" id="RU000461"/>
    </source>
</evidence>
<name>V4TA34_CITCL</name>
<evidence type="ECO:0000313" key="11">
    <source>
        <dbReference type="Proteomes" id="UP000030687"/>
    </source>
</evidence>
<dbReference type="Gene3D" id="1.10.630.10">
    <property type="entry name" value="Cytochrome P450"/>
    <property type="match status" value="1"/>
</dbReference>
<dbReference type="GO" id="GO:0020037">
    <property type="term" value="F:heme binding"/>
    <property type="evidence" value="ECO:0007669"/>
    <property type="project" value="InterPro"/>
</dbReference>
<dbReference type="PROSITE" id="PS00086">
    <property type="entry name" value="CYTOCHROME_P450"/>
    <property type="match status" value="1"/>
</dbReference>
<evidence type="ECO:0000256" key="1">
    <source>
        <dbReference type="ARBA" id="ARBA00001971"/>
    </source>
</evidence>
<evidence type="ECO:0000313" key="10">
    <source>
        <dbReference type="EMBL" id="ESR57128.1"/>
    </source>
</evidence>
<dbReference type="SUPFAM" id="SSF48264">
    <property type="entry name" value="Cytochrome P450"/>
    <property type="match status" value="1"/>
</dbReference>